<evidence type="ECO:0000256" key="15">
    <source>
        <dbReference type="ARBA" id="ARBA00022777"/>
    </source>
</evidence>
<dbReference type="Gene3D" id="3.30.360.10">
    <property type="entry name" value="Dihydrodipicolinate Reductase, domain 2"/>
    <property type="match status" value="1"/>
</dbReference>
<dbReference type="InterPro" id="IPR005106">
    <property type="entry name" value="Asp/hSer_DH_NAD-bd"/>
</dbReference>
<dbReference type="PANTHER" id="PTHR43070">
    <property type="match status" value="1"/>
</dbReference>
<protein>
    <submittedName>
        <fullName evidence="28">Bifunctional aspartate kinase/homoserine dehydrogenase I</fullName>
    </submittedName>
</protein>
<dbReference type="SUPFAM" id="SSF55347">
    <property type="entry name" value="Glyceraldehyde-3-phosphate dehydrogenase-like, C-terminal domain"/>
    <property type="match status" value="1"/>
</dbReference>
<dbReference type="InterPro" id="IPR002912">
    <property type="entry name" value="ACT_dom"/>
</dbReference>
<evidence type="ECO:0000259" key="27">
    <source>
        <dbReference type="PROSITE" id="PS51671"/>
    </source>
</evidence>
<dbReference type="InterPro" id="IPR001342">
    <property type="entry name" value="HDH_cat"/>
</dbReference>
<dbReference type="PROSITE" id="PS00324">
    <property type="entry name" value="ASPARTOKINASE"/>
    <property type="match status" value="1"/>
</dbReference>
<evidence type="ECO:0000256" key="5">
    <source>
        <dbReference type="ARBA" id="ARBA00005062"/>
    </source>
</evidence>
<dbReference type="NCBIfam" id="NF006959">
    <property type="entry name" value="PRK09436.1"/>
    <property type="match status" value="1"/>
</dbReference>
<evidence type="ECO:0000256" key="20">
    <source>
        <dbReference type="ARBA" id="ARBA00023053"/>
    </source>
</evidence>
<keyword evidence="12" id="KW-0791">Threonine biosynthesis</keyword>
<evidence type="ECO:0000256" key="9">
    <source>
        <dbReference type="ARBA" id="ARBA00011881"/>
    </source>
</evidence>
<evidence type="ECO:0000256" key="10">
    <source>
        <dbReference type="ARBA" id="ARBA00022605"/>
    </source>
</evidence>
<dbReference type="InterPro" id="IPR019811">
    <property type="entry name" value="HDH_CS"/>
</dbReference>
<dbReference type="Gene3D" id="3.40.1160.10">
    <property type="entry name" value="Acetylglutamate kinase-like"/>
    <property type="match status" value="1"/>
</dbReference>
<keyword evidence="15 28" id="KW-0418">Kinase</keyword>
<evidence type="ECO:0000256" key="17">
    <source>
        <dbReference type="ARBA" id="ARBA00022857"/>
    </source>
</evidence>
<evidence type="ECO:0000256" key="26">
    <source>
        <dbReference type="ARBA" id="ARBA00048841"/>
    </source>
</evidence>
<comment type="caution">
    <text evidence="28">The sequence shown here is derived from an EMBL/GenBank/DDBJ whole genome shotgun (WGS) entry which is preliminary data.</text>
</comment>
<evidence type="ECO:0000256" key="4">
    <source>
        <dbReference type="ARBA" id="ARBA00005056"/>
    </source>
</evidence>
<dbReference type="PROSITE" id="PS01042">
    <property type="entry name" value="HOMOSER_DHGENASE"/>
    <property type="match status" value="1"/>
</dbReference>
<dbReference type="InterPro" id="IPR036393">
    <property type="entry name" value="AceGlu_kinase-like_sf"/>
</dbReference>
<evidence type="ECO:0000256" key="3">
    <source>
        <dbReference type="ARBA" id="ARBA00004986"/>
    </source>
</evidence>
<dbReference type="InterPro" id="IPR001048">
    <property type="entry name" value="Asp/Glu/Uridylate_kinase"/>
</dbReference>
<dbReference type="InterPro" id="IPR001341">
    <property type="entry name" value="Asp_kinase"/>
</dbReference>
<keyword evidence="10" id="KW-0028">Amino-acid biosynthesis</keyword>
<evidence type="ECO:0000256" key="2">
    <source>
        <dbReference type="ARBA" id="ARBA00004766"/>
    </source>
</evidence>
<dbReference type="PROSITE" id="PS51671">
    <property type="entry name" value="ACT"/>
    <property type="match status" value="2"/>
</dbReference>
<sequence>MKVLKFGGTSVGSVNSIKTLLSIVKNEVDKGEKPVVVLSAMSGVTNLLINMAEEAAKGNEFTAQLAELEKRHFDAVKSLLDIQNQNPAFTRLKIHFNQLEELLQGVLTLRELTLKTRDLILSYGERCSTLMISKIAAQHFANAFFVDAADVIKTDNTFGNAKVNTGLTEMLIRDLQQANTDKVLFVTGFIASNDAGQITTLGRGGSDYTAAIFGAALNAQEIQIWTDVNGMMTADPRMVKKAFPLDELTYTEAMELSYFGAKVIYPPTMIPAFLKKIPIVIKNTFEPEFAGTVIKHDCKPSKLAIKGISSINNISILNLQGSGMVGKSGFSGRLFSLLAREQINVILITQSSSEHSITFAVNPDDANKAKLLIEQEFELELLANKLDQVVIEQNLAILAVVGENMKQTPGVSGKLFHALGRNGVNVRAIAQGSSEYNISVIISEYDLAKALNAVHDAFFVDLYKTLHAFCLGTGNIGKTLFKQLNAHAEFLRKENGIQVKISGISNTRQMVFSADGISLDDWEETLQNNGEQADLRGFIDRMKSMNLPNCVFIDNTASPTPIAFYEEVFKSTISVVTCNKIGNSGSFNQYKTFRDTARQHGVDFFYETNVGAGLPIIRTLKDLMNSGDRVQRIEAILSGTISFIFNHFKGDANFHDVVKLAQEKGYTEPDPRDDLRGTDFMRKILILARDAGHAFEATDVNIESILPQACLDATTVEDFYAALKSEDVYFTNLKEQAEAGKKVLRYIGMLENGKASIKLQMVDENHPFYMLSGSDNIISFTTDRYKERPLVVKGPGAGAEVTAAGVFADLINVGAN</sequence>
<evidence type="ECO:0000256" key="6">
    <source>
        <dbReference type="ARBA" id="ARBA00005139"/>
    </source>
</evidence>
<dbReference type="GO" id="GO:0016301">
    <property type="term" value="F:kinase activity"/>
    <property type="evidence" value="ECO:0007669"/>
    <property type="project" value="UniProtKB-KW"/>
</dbReference>
<dbReference type="NCBIfam" id="TIGR00657">
    <property type="entry name" value="asp_kinases"/>
    <property type="match status" value="1"/>
</dbReference>
<feature type="domain" description="ACT" evidence="27">
    <location>
        <begin position="400"/>
        <end position="478"/>
    </location>
</feature>
<keyword evidence="23" id="KW-0511">Multifunctional enzyme</keyword>
<keyword evidence="18" id="KW-0560">Oxidoreductase</keyword>
<evidence type="ECO:0000313" key="29">
    <source>
        <dbReference type="Proteomes" id="UP001500582"/>
    </source>
</evidence>
<evidence type="ECO:0000313" key="28">
    <source>
        <dbReference type="EMBL" id="GAA4336575.1"/>
    </source>
</evidence>
<dbReference type="SUPFAM" id="SSF55021">
    <property type="entry name" value="ACT-like"/>
    <property type="match status" value="2"/>
</dbReference>
<dbReference type="CDD" id="cd04921">
    <property type="entry name" value="ACT_AKi-HSDH-ThrA-like_1"/>
    <property type="match status" value="1"/>
</dbReference>
<comment type="pathway">
    <text evidence="2">Amino-acid biosynthesis; L-lysine biosynthesis via DAP pathway; (S)-tetrahydrodipicolinate from L-aspartate: step 1/4.</text>
</comment>
<evidence type="ECO:0000256" key="23">
    <source>
        <dbReference type="ARBA" id="ARBA00023268"/>
    </source>
</evidence>
<keyword evidence="20" id="KW-0915">Sodium</keyword>
<dbReference type="InterPro" id="IPR054352">
    <property type="entry name" value="ACT_Aspartokinase"/>
</dbReference>
<keyword evidence="29" id="KW-1185">Reference proteome</keyword>
<keyword evidence="14" id="KW-0547">Nucleotide-binding</keyword>
<comment type="function">
    <text evidence="24">Bifunctional aspartate kinase and homoserine dehydrogenase that catalyzes the first and the third steps toward the synthesis of lysine, methionine and threonine from aspartate.</text>
</comment>
<organism evidence="28 29">
    <name type="scientific">Mucilaginibacter gynuensis</name>
    <dbReference type="NCBI Taxonomy" id="1302236"/>
    <lineage>
        <taxon>Bacteria</taxon>
        <taxon>Pseudomonadati</taxon>
        <taxon>Bacteroidota</taxon>
        <taxon>Sphingobacteriia</taxon>
        <taxon>Sphingobacteriales</taxon>
        <taxon>Sphingobacteriaceae</taxon>
        <taxon>Mucilaginibacter</taxon>
    </lineage>
</organism>
<dbReference type="PIRSF" id="PIRSF000727">
    <property type="entry name" value="ThrA"/>
    <property type="match status" value="1"/>
</dbReference>
<comment type="similarity">
    <text evidence="8">In the N-terminal section; belongs to the aspartokinase family.</text>
</comment>
<evidence type="ECO:0000256" key="18">
    <source>
        <dbReference type="ARBA" id="ARBA00023002"/>
    </source>
</evidence>
<keyword evidence="16" id="KW-0067">ATP-binding</keyword>
<reference evidence="29" key="1">
    <citation type="journal article" date="2019" name="Int. J. Syst. Evol. Microbiol.">
        <title>The Global Catalogue of Microorganisms (GCM) 10K type strain sequencing project: providing services to taxonomists for standard genome sequencing and annotation.</title>
        <authorList>
            <consortium name="The Broad Institute Genomics Platform"/>
            <consortium name="The Broad Institute Genome Sequencing Center for Infectious Disease"/>
            <person name="Wu L."/>
            <person name="Ma J."/>
        </authorList>
    </citation>
    <scope>NUCLEOTIDE SEQUENCE [LARGE SCALE GENOMIC DNA]</scope>
    <source>
        <strain evidence="29">JCM 17705</strain>
    </source>
</reference>
<dbReference type="Pfam" id="PF22468">
    <property type="entry name" value="ACT_9"/>
    <property type="match status" value="2"/>
</dbReference>
<comment type="subunit">
    <text evidence="9">Homotetramer.</text>
</comment>
<keyword evidence="11" id="KW-0808">Transferase</keyword>
<comment type="catalytic activity">
    <reaction evidence="26">
        <text>L-homoserine + NADP(+) = L-aspartate 4-semialdehyde + NADPH + H(+)</text>
        <dbReference type="Rhea" id="RHEA:15761"/>
        <dbReference type="ChEBI" id="CHEBI:15378"/>
        <dbReference type="ChEBI" id="CHEBI:57476"/>
        <dbReference type="ChEBI" id="CHEBI:57783"/>
        <dbReference type="ChEBI" id="CHEBI:58349"/>
        <dbReference type="ChEBI" id="CHEBI:537519"/>
        <dbReference type="EC" id="1.1.1.3"/>
    </reaction>
    <physiologicalReaction direction="right-to-left" evidence="26">
        <dbReference type="Rhea" id="RHEA:15763"/>
    </physiologicalReaction>
</comment>
<accession>A0ABP8HAV7</accession>
<evidence type="ECO:0000256" key="12">
    <source>
        <dbReference type="ARBA" id="ARBA00022697"/>
    </source>
</evidence>
<evidence type="ECO:0000256" key="7">
    <source>
        <dbReference type="ARBA" id="ARBA00007952"/>
    </source>
</evidence>
<dbReference type="Pfam" id="PF00742">
    <property type="entry name" value="Homoserine_dh"/>
    <property type="match status" value="1"/>
</dbReference>
<evidence type="ECO:0000256" key="19">
    <source>
        <dbReference type="ARBA" id="ARBA00023027"/>
    </source>
</evidence>
<dbReference type="InterPro" id="IPR045865">
    <property type="entry name" value="ACT-like_dom_sf"/>
</dbReference>
<keyword evidence="19" id="KW-0520">NAD</keyword>
<keyword evidence="21" id="KW-0457">Lysine biosynthesis</keyword>
<evidence type="ECO:0000256" key="14">
    <source>
        <dbReference type="ARBA" id="ARBA00022741"/>
    </source>
</evidence>
<comment type="pathway">
    <text evidence="5">Amino-acid biosynthesis; L-methionine biosynthesis via de novo pathway; L-homoserine from L-aspartate: step 3/3.</text>
</comment>
<comment type="pathway">
    <text evidence="3">Amino-acid biosynthesis; L-methionine biosynthesis via de novo pathway; L-homoserine from L-aspartate: step 1/3.</text>
</comment>
<comment type="catalytic activity">
    <reaction evidence="25">
        <text>L-aspartate + ATP = 4-phospho-L-aspartate + ADP</text>
        <dbReference type="Rhea" id="RHEA:23776"/>
        <dbReference type="ChEBI" id="CHEBI:29991"/>
        <dbReference type="ChEBI" id="CHEBI:30616"/>
        <dbReference type="ChEBI" id="CHEBI:57535"/>
        <dbReference type="ChEBI" id="CHEBI:456216"/>
        <dbReference type="EC" id="2.7.2.4"/>
    </reaction>
    <physiologicalReaction direction="left-to-right" evidence="25">
        <dbReference type="Rhea" id="RHEA:23777"/>
    </physiologicalReaction>
</comment>
<comment type="similarity">
    <text evidence="7">In the C-terminal section; belongs to the homoserine dehydrogenase family.</text>
</comment>
<dbReference type="InterPro" id="IPR018042">
    <property type="entry name" value="Aspartate_kinase_CS"/>
</dbReference>
<evidence type="ECO:0000256" key="1">
    <source>
        <dbReference type="ARBA" id="ARBA00001920"/>
    </source>
</evidence>
<keyword evidence="17" id="KW-0521">NADP</keyword>
<comment type="pathway">
    <text evidence="4">Amino-acid biosynthesis; L-threonine biosynthesis; L-threonine from L-aspartate: step 3/5.</text>
</comment>
<dbReference type="Gene3D" id="1.20.120.1320">
    <property type="entry name" value="Aspartokinase, catalytic domain"/>
    <property type="match status" value="1"/>
</dbReference>
<dbReference type="SUPFAM" id="SSF53633">
    <property type="entry name" value="Carbamate kinase-like"/>
    <property type="match status" value="1"/>
</dbReference>
<dbReference type="SUPFAM" id="SSF51735">
    <property type="entry name" value="NAD(P)-binding Rossmann-fold domains"/>
    <property type="match status" value="1"/>
</dbReference>
<dbReference type="CDD" id="cd04243">
    <property type="entry name" value="AAK_AK-HSDH-like"/>
    <property type="match status" value="1"/>
</dbReference>
<gene>
    <name evidence="28" type="primary">thrA</name>
    <name evidence="28" type="ORF">GCM10023149_45540</name>
</gene>
<comment type="pathway">
    <text evidence="6">Amino-acid biosynthesis; L-threonine biosynthesis; L-threonine from L-aspartate: step 1/5.</text>
</comment>
<evidence type="ECO:0000256" key="25">
    <source>
        <dbReference type="ARBA" id="ARBA00048561"/>
    </source>
</evidence>
<dbReference type="InterPro" id="IPR042199">
    <property type="entry name" value="AsparK_Bifunc_asparK/hSer_DH"/>
</dbReference>
<dbReference type="Pfam" id="PF03447">
    <property type="entry name" value="NAD_binding_3"/>
    <property type="match status" value="1"/>
</dbReference>
<keyword evidence="22" id="KW-0486">Methionine biosynthesis</keyword>
<name>A0ABP8HAV7_9SPHI</name>
<feature type="domain" description="ACT" evidence="27">
    <location>
        <begin position="319"/>
        <end position="393"/>
    </location>
</feature>
<dbReference type="InterPro" id="IPR049638">
    <property type="entry name" value="AK-HD"/>
</dbReference>
<dbReference type="PANTHER" id="PTHR43070:SF5">
    <property type="entry name" value="HOMOSERINE DEHYDROGENASE"/>
    <property type="match status" value="1"/>
</dbReference>
<evidence type="ECO:0000256" key="16">
    <source>
        <dbReference type="ARBA" id="ARBA00022840"/>
    </source>
</evidence>
<proteinExistence type="inferred from homology"/>
<dbReference type="Pfam" id="PF00696">
    <property type="entry name" value="AA_kinase"/>
    <property type="match status" value="1"/>
</dbReference>
<evidence type="ECO:0000256" key="11">
    <source>
        <dbReference type="ARBA" id="ARBA00022679"/>
    </source>
</evidence>
<dbReference type="InterPro" id="IPR011147">
    <property type="entry name" value="Bifunc_Aspkin/hSer_DH"/>
</dbReference>
<dbReference type="InterPro" id="IPR036291">
    <property type="entry name" value="NAD(P)-bd_dom_sf"/>
</dbReference>
<comment type="cofactor">
    <cofactor evidence="1">
        <name>a metal cation</name>
        <dbReference type="ChEBI" id="CHEBI:25213"/>
    </cofactor>
</comment>
<evidence type="ECO:0000256" key="13">
    <source>
        <dbReference type="ARBA" id="ARBA00022723"/>
    </source>
</evidence>
<dbReference type="CDD" id="cd04922">
    <property type="entry name" value="ACT_AKi-HSDH-ThrA_2"/>
    <property type="match status" value="1"/>
</dbReference>
<dbReference type="EMBL" id="BAABFT010000017">
    <property type="protein sequence ID" value="GAA4336575.1"/>
    <property type="molecule type" value="Genomic_DNA"/>
</dbReference>
<evidence type="ECO:0000256" key="22">
    <source>
        <dbReference type="ARBA" id="ARBA00023167"/>
    </source>
</evidence>
<dbReference type="RefSeq" id="WP_345213499.1">
    <property type="nucleotide sequence ID" value="NZ_BAABFT010000017.1"/>
</dbReference>
<evidence type="ECO:0000256" key="8">
    <source>
        <dbReference type="ARBA" id="ARBA00010046"/>
    </source>
</evidence>
<keyword evidence="13" id="KW-0479">Metal-binding</keyword>
<dbReference type="Gene3D" id="3.30.2130.10">
    <property type="entry name" value="VC0802-like"/>
    <property type="match status" value="1"/>
</dbReference>
<dbReference type="Gene3D" id="3.40.50.720">
    <property type="entry name" value="NAD(P)-binding Rossmann-like Domain"/>
    <property type="match status" value="1"/>
</dbReference>
<dbReference type="Proteomes" id="UP001500582">
    <property type="component" value="Unassembled WGS sequence"/>
</dbReference>
<evidence type="ECO:0000256" key="24">
    <source>
        <dbReference type="ARBA" id="ARBA00044938"/>
    </source>
</evidence>
<evidence type="ECO:0000256" key="21">
    <source>
        <dbReference type="ARBA" id="ARBA00023154"/>
    </source>
</evidence>